<gene>
    <name evidence="8" type="ORF">SHERM_24438</name>
</gene>
<dbReference type="GO" id="GO:0043565">
    <property type="term" value="F:sequence-specific DNA binding"/>
    <property type="evidence" value="ECO:0007669"/>
    <property type="project" value="InterPro"/>
</dbReference>
<dbReference type="InterPro" id="IPR036576">
    <property type="entry name" value="WRKY_dom_sf"/>
</dbReference>
<sequence>MMEDSDLWSDPTFSGLGDITGPINEDIFCDLEPVLVEVLGVEAPPSPSWEDIYMMSHDQPLPDNWAPPNNFSNNSDNMSTMMPPGEWAPAPAASTESGSRRRRHQKQPTQETVSFATLSETDNLDDGYRWRKYGQKPVKGSFTPRSYYKCAIKNCPVKKYIERGLDDRKVVITTYRGRHTHHAPGHHSLDEIINEDCFPVFTRGPPNNILHHVRECEPAAREPSSQTADENAGQGLLEDVVLFQARKGHD</sequence>
<evidence type="ECO:0000313" key="8">
    <source>
        <dbReference type="EMBL" id="CAA0828743.1"/>
    </source>
</evidence>
<dbReference type="PANTHER" id="PTHR31221:SF334">
    <property type="entry name" value="WRKY TRANSCRIPTION FACTOR 57-RELATED"/>
    <property type="match status" value="1"/>
</dbReference>
<evidence type="ECO:0000256" key="6">
    <source>
        <dbReference type="SAM" id="MobiDB-lite"/>
    </source>
</evidence>
<evidence type="ECO:0000313" key="9">
    <source>
        <dbReference type="Proteomes" id="UP001153555"/>
    </source>
</evidence>
<evidence type="ECO:0000256" key="4">
    <source>
        <dbReference type="ARBA" id="ARBA00023163"/>
    </source>
</evidence>
<organism evidence="8 9">
    <name type="scientific">Striga hermonthica</name>
    <name type="common">Purple witchweed</name>
    <name type="synonym">Buchnera hermonthica</name>
    <dbReference type="NCBI Taxonomy" id="68872"/>
    <lineage>
        <taxon>Eukaryota</taxon>
        <taxon>Viridiplantae</taxon>
        <taxon>Streptophyta</taxon>
        <taxon>Embryophyta</taxon>
        <taxon>Tracheophyta</taxon>
        <taxon>Spermatophyta</taxon>
        <taxon>Magnoliopsida</taxon>
        <taxon>eudicotyledons</taxon>
        <taxon>Gunneridae</taxon>
        <taxon>Pentapetalae</taxon>
        <taxon>asterids</taxon>
        <taxon>lamiids</taxon>
        <taxon>Lamiales</taxon>
        <taxon>Orobanchaceae</taxon>
        <taxon>Buchnereae</taxon>
        <taxon>Striga</taxon>
    </lineage>
</organism>
<accession>A0A9N7RGF1</accession>
<dbReference type="Pfam" id="PF03106">
    <property type="entry name" value="WRKY"/>
    <property type="match status" value="1"/>
</dbReference>
<dbReference type="InterPro" id="IPR044810">
    <property type="entry name" value="WRKY_plant"/>
</dbReference>
<proteinExistence type="predicted"/>
<dbReference type="OrthoDB" id="1915472at2759"/>
<feature type="compositionally biased region" description="Polar residues" evidence="6">
    <location>
        <begin position="70"/>
        <end position="80"/>
    </location>
</feature>
<evidence type="ECO:0000256" key="1">
    <source>
        <dbReference type="ARBA" id="ARBA00004123"/>
    </source>
</evidence>
<reference evidence="8" key="1">
    <citation type="submission" date="2019-12" db="EMBL/GenBank/DDBJ databases">
        <authorList>
            <person name="Scholes J."/>
        </authorList>
    </citation>
    <scope>NUCLEOTIDE SEQUENCE</scope>
</reference>
<feature type="region of interest" description="Disordered" evidence="6">
    <location>
        <begin position="70"/>
        <end position="113"/>
    </location>
</feature>
<name>A0A9N7RGF1_STRHE</name>
<dbReference type="Proteomes" id="UP001153555">
    <property type="component" value="Unassembled WGS sequence"/>
</dbReference>
<dbReference type="AlphaFoldDB" id="A0A9N7RGF1"/>
<dbReference type="EMBL" id="CACSLK010027752">
    <property type="protein sequence ID" value="CAA0828743.1"/>
    <property type="molecule type" value="Genomic_DNA"/>
</dbReference>
<evidence type="ECO:0000256" key="2">
    <source>
        <dbReference type="ARBA" id="ARBA00023015"/>
    </source>
</evidence>
<dbReference type="GO" id="GO:0005634">
    <property type="term" value="C:nucleus"/>
    <property type="evidence" value="ECO:0007669"/>
    <property type="project" value="UniProtKB-SubCell"/>
</dbReference>
<dbReference type="GO" id="GO:0003700">
    <property type="term" value="F:DNA-binding transcription factor activity"/>
    <property type="evidence" value="ECO:0007669"/>
    <property type="project" value="InterPro"/>
</dbReference>
<dbReference type="InterPro" id="IPR003657">
    <property type="entry name" value="WRKY_dom"/>
</dbReference>
<dbReference type="FunFam" id="2.20.25.80:FF:000003">
    <property type="entry name" value="WRKY transcription factor 57"/>
    <property type="match status" value="1"/>
</dbReference>
<comment type="caution">
    <text evidence="8">The sequence shown here is derived from an EMBL/GenBank/DDBJ whole genome shotgun (WGS) entry which is preliminary data.</text>
</comment>
<evidence type="ECO:0000259" key="7">
    <source>
        <dbReference type="PROSITE" id="PS50811"/>
    </source>
</evidence>
<evidence type="ECO:0000256" key="3">
    <source>
        <dbReference type="ARBA" id="ARBA00023125"/>
    </source>
</evidence>
<dbReference type="PROSITE" id="PS50811">
    <property type="entry name" value="WRKY"/>
    <property type="match status" value="1"/>
</dbReference>
<keyword evidence="2" id="KW-0805">Transcription regulation</keyword>
<keyword evidence="3" id="KW-0238">DNA-binding</keyword>
<dbReference type="PANTHER" id="PTHR31221">
    <property type="entry name" value="WRKY TRANSCRIPTION FACTOR PROTEIN 1-RELATED"/>
    <property type="match status" value="1"/>
</dbReference>
<keyword evidence="5" id="KW-0539">Nucleus</keyword>
<feature type="domain" description="WRKY" evidence="7">
    <location>
        <begin position="119"/>
        <end position="184"/>
    </location>
</feature>
<dbReference type="Gene3D" id="2.20.25.80">
    <property type="entry name" value="WRKY domain"/>
    <property type="match status" value="1"/>
</dbReference>
<evidence type="ECO:0000256" key="5">
    <source>
        <dbReference type="ARBA" id="ARBA00023242"/>
    </source>
</evidence>
<keyword evidence="9" id="KW-1185">Reference proteome</keyword>
<keyword evidence="4" id="KW-0804">Transcription</keyword>
<protein>
    <submittedName>
        <fullName evidence="8">Probable WRKY transcription factor 23</fullName>
    </submittedName>
</protein>
<comment type="subcellular location">
    <subcellularLocation>
        <location evidence="1">Nucleus</location>
    </subcellularLocation>
</comment>
<dbReference type="SMART" id="SM00774">
    <property type="entry name" value="WRKY"/>
    <property type="match status" value="1"/>
</dbReference>
<dbReference type="SUPFAM" id="SSF118290">
    <property type="entry name" value="WRKY DNA-binding domain"/>
    <property type="match status" value="1"/>
</dbReference>